<accession>A0A5N0TAD6</accession>
<evidence type="ECO:0000256" key="8">
    <source>
        <dbReference type="ARBA" id="ARBA00023146"/>
    </source>
</evidence>
<organism evidence="12 13">
    <name type="scientific">Marinihelvus fidelis</name>
    <dbReference type="NCBI Taxonomy" id="2613842"/>
    <lineage>
        <taxon>Bacteria</taxon>
        <taxon>Pseudomonadati</taxon>
        <taxon>Pseudomonadota</taxon>
        <taxon>Gammaproteobacteria</taxon>
        <taxon>Chromatiales</taxon>
        <taxon>Wenzhouxiangellaceae</taxon>
        <taxon>Marinihelvus</taxon>
    </lineage>
</organism>
<feature type="domain" description="Aminoacyl-transfer RNA synthetases class-II family profile" evidence="11">
    <location>
        <begin position="38"/>
        <end position="464"/>
    </location>
</feature>
<dbReference type="PROSITE" id="PS50862">
    <property type="entry name" value="AA_TRNA_LIGASE_II"/>
    <property type="match status" value="1"/>
</dbReference>
<comment type="catalytic activity">
    <reaction evidence="9 10">
        <text>tRNA(Pro) + L-proline + ATP = L-prolyl-tRNA(Pro) + AMP + diphosphate</text>
        <dbReference type="Rhea" id="RHEA:14305"/>
        <dbReference type="Rhea" id="RHEA-COMP:9700"/>
        <dbReference type="Rhea" id="RHEA-COMP:9702"/>
        <dbReference type="ChEBI" id="CHEBI:30616"/>
        <dbReference type="ChEBI" id="CHEBI:33019"/>
        <dbReference type="ChEBI" id="CHEBI:60039"/>
        <dbReference type="ChEBI" id="CHEBI:78442"/>
        <dbReference type="ChEBI" id="CHEBI:78532"/>
        <dbReference type="ChEBI" id="CHEBI:456215"/>
        <dbReference type="EC" id="6.1.1.15"/>
    </reaction>
</comment>
<keyword evidence="4 10" id="KW-0436">Ligase</keyword>
<dbReference type="AlphaFoldDB" id="A0A5N0TAD6"/>
<dbReference type="InterPro" id="IPR002314">
    <property type="entry name" value="aa-tRNA-synt_IIb"/>
</dbReference>
<dbReference type="GO" id="GO:0004827">
    <property type="term" value="F:proline-tRNA ligase activity"/>
    <property type="evidence" value="ECO:0007669"/>
    <property type="project" value="UniProtKB-UniRule"/>
</dbReference>
<dbReference type="Pfam" id="PF03129">
    <property type="entry name" value="HGTP_anticodon"/>
    <property type="match status" value="1"/>
</dbReference>
<evidence type="ECO:0000259" key="11">
    <source>
        <dbReference type="PROSITE" id="PS50862"/>
    </source>
</evidence>
<dbReference type="Pfam" id="PF00587">
    <property type="entry name" value="tRNA-synt_2b"/>
    <property type="match status" value="1"/>
</dbReference>
<comment type="subunit">
    <text evidence="2 10">Homodimer.</text>
</comment>
<comment type="subcellular location">
    <subcellularLocation>
        <location evidence="1 10">Cytoplasm</location>
    </subcellularLocation>
</comment>
<dbReference type="FunFam" id="3.30.930.10:FF:000097">
    <property type="entry name" value="Proline--tRNA ligase"/>
    <property type="match status" value="1"/>
</dbReference>
<dbReference type="InterPro" id="IPR023717">
    <property type="entry name" value="Pro-tRNA-Synthase_IIa_type1"/>
</dbReference>
<evidence type="ECO:0000256" key="3">
    <source>
        <dbReference type="ARBA" id="ARBA00022490"/>
    </source>
</evidence>
<dbReference type="GO" id="GO:0005524">
    <property type="term" value="F:ATP binding"/>
    <property type="evidence" value="ECO:0007669"/>
    <property type="project" value="UniProtKB-UniRule"/>
</dbReference>
<dbReference type="RefSeq" id="WP_150864689.1">
    <property type="nucleotide sequence ID" value="NZ_VYXP01000006.1"/>
</dbReference>
<dbReference type="CDD" id="cd00861">
    <property type="entry name" value="ProRS_anticodon_short"/>
    <property type="match status" value="1"/>
</dbReference>
<dbReference type="PANTHER" id="PTHR42753">
    <property type="entry name" value="MITOCHONDRIAL RIBOSOME PROTEIN L39/PROLYL-TRNA LIGASE FAMILY MEMBER"/>
    <property type="match status" value="1"/>
</dbReference>
<dbReference type="InterPro" id="IPR044140">
    <property type="entry name" value="ProRS_anticodon_short"/>
</dbReference>
<dbReference type="SUPFAM" id="SSF52954">
    <property type="entry name" value="Class II aaRS ABD-related"/>
    <property type="match status" value="1"/>
</dbReference>
<dbReference type="EC" id="6.1.1.15" evidence="10"/>
<dbReference type="InterPro" id="IPR050062">
    <property type="entry name" value="Pro-tRNA_synthetase"/>
</dbReference>
<dbReference type="InterPro" id="IPR045864">
    <property type="entry name" value="aa-tRNA-synth_II/BPL/LPL"/>
</dbReference>
<dbReference type="FunFam" id="3.30.930.10:FF:000043">
    <property type="entry name" value="Proline--tRNA ligase"/>
    <property type="match status" value="1"/>
</dbReference>
<evidence type="ECO:0000256" key="1">
    <source>
        <dbReference type="ARBA" id="ARBA00004496"/>
    </source>
</evidence>
<dbReference type="Proteomes" id="UP000325372">
    <property type="component" value="Unassembled WGS sequence"/>
</dbReference>
<dbReference type="InterPro" id="IPR006195">
    <property type="entry name" value="aa-tRNA-synth_II"/>
</dbReference>
<dbReference type="Gene3D" id="3.30.930.10">
    <property type="entry name" value="Bira Bifunctional Protein, Domain 2"/>
    <property type="match status" value="2"/>
</dbReference>
<dbReference type="Pfam" id="PF04073">
    <property type="entry name" value="tRNA_edit"/>
    <property type="match status" value="1"/>
</dbReference>
<dbReference type="GO" id="GO:0002161">
    <property type="term" value="F:aminoacyl-tRNA deacylase activity"/>
    <property type="evidence" value="ECO:0007669"/>
    <property type="project" value="InterPro"/>
</dbReference>
<keyword evidence="5 10" id="KW-0547">Nucleotide-binding</keyword>
<dbReference type="InterPro" id="IPR004154">
    <property type="entry name" value="Anticodon-bd"/>
</dbReference>
<dbReference type="NCBIfam" id="TIGR00409">
    <property type="entry name" value="proS_fam_II"/>
    <property type="match status" value="1"/>
</dbReference>
<comment type="function">
    <text evidence="10">Catalyzes the attachment of proline to tRNA(Pro) in a two-step reaction: proline is first activated by ATP to form Pro-AMP and then transferred to the acceptor end of tRNA(Pro). As ProRS can inadvertently accommodate and process non-cognate amino acids such as alanine and cysteine, to avoid such errors it has two additional distinct editing activities against alanine. One activity is designated as 'pretransfer' editing and involves the tRNA(Pro)-independent hydrolysis of activated Ala-AMP. The other activity is designated 'posttransfer' editing and involves deacylation of mischarged Ala-tRNA(Pro). The misacylated Cys-tRNA(Pro) is not edited by ProRS.</text>
</comment>
<dbReference type="InterPro" id="IPR036621">
    <property type="entry name" value="Anticodon-bd_dom_sf"/>
</dbReference>
<keyword evidence="8 10" id="KW-0030">Aminoacyl-tRNA synthetase</keyword>
<dbReference type="PRINTS" id="PR01046">
    <property type="entry name" value="TRNASYNTHPRO"/>
</dbReference>
<keyword evidence="3 10" id="KW-0963">Cytoplasm</keyword>
<dbReference type="SUPFAM" id="SSF55826">
    <property type="entry name" value="YbaK/ProRS associated domain"/>
    <property type="match status" value="1"/>
</dbReference>
<comment type="domain">
    <text evidence="10">Consists of three domains: the N-terminal catalytic domain, the editing domain and the C-terminal anticodon-binding domain.</text>
</comment>
<dbReference type="InterPro" id="IPR004500">
    <property type="entry name" value="Pro-tRNA-synth_IIa_bac-type"/>
</dbReference>
<dbReference type="InterPro" id="IPR036754">
    <property type="entry name" value="YbaK/aa-tRNA-synt-asso_dom_sf"/>
</dbReference>
<protein>
    <recommendedName>
        <fullName evidence="10">Proline--tRNA ligase</fullName>
        <ecNumber evidence="10">6.1.1.15</ecNumber>
    </recommendedName>
    <alternativeName>
        <fullName evidence="10">Prolyl-tRNA synthetase</fullName>
        <shortName evidence="10">ProRS</shortName>
    </alternativeName>
</protein>
<keyword evidence="13" id="KW-1185">Reference proteome</keyword>
<dbReference type="EMBL" id="VYXP01000006">
    <property type="protein sequence ID" value="KAA9130796.1"/>
    <property type="molecule type" value="Genomic_DNA"/>
</dbReference>
<dbReference type="InterPro" id="IPR033730">
    <property type="entry name" value="ProRS_core_prok"/>
</dbReference>
<dbReference type="GO" id="GO:0005829">
    <property type="term" value="C:cytosol"/>
    <property type="evidence" value="ECO:0007669"/>
    <property type="project" value="TreeGrafter"/>
</dbReference>
<dbReference type="Gene3D" id="3.90.960.10">
    <property type="entry name" value="YbaK/aminoacyl-tRNA synthetase-associated domain"/>
    <property type="match status" value="1"/>
</dbReference>
<evidence type="ECO:0000313" key="12">
    <source>
        <dbReference type="EMBL" id="KAA9130796.1"/>
    </source>
</evidence>
<comment type="similarity">
    <text evidence="10">Belongs to the class-II aminoacyl-tRNA synthetase family. ProS type 1 subfamily.</text>
</comment>
<dbReference type="SUPFAM" id="SSF55681">
    <property type="entry name" value="Class II aaRS and biotin synthetases"/>
    <property type="match status" value="1"/>
</dbReference>
<dbReference type="NCBIfam" id="NF006625">
    <property type="entry name" value="PRK09194.1"/>
    <property type="match status" value="1"/>
</dbReference>
<keyword evidence="7 10" id="KW-0648">Protein biosynthesis</keyword>
<name>A0A5N0TAD6_9GAMM</name>
<sequence length="570" mass="62350">MRTSAFHLTTTRETPADAEIASHQLMLRAGMIRKLTAGIYTWTPLGLKVLRKVENIVREEMDRAGYLEMLMPAVQPAELWEESGRWEKFGGQLLKIQDRGGRDYCFGPTHEEVITDFVRNELRSYKQLPITFYQIQTKFRDEIRPRFGVMRAREFLMKDAYSFHIDAASLDETYWQMYKVYSRIFERAGLGFRAVNADPGAIGGNQSHEFHVLADSGEDLIAFSTGSDYAANVELCEVRPPAGDRPAPAEELRTVDTPNAKTIDDLVSGFDVPIEKTVKTLVAHGDDGLVVLLVRGDHTLNAIKAEKLNGVASPLVFADEKEIRAAFGAGPGSLGPVGIDLPVIADHAVAAMADFTAGANDDGKHYFGINWERDLPLPRVADLRNAEAGDPSPDGQGVLEIARGIEVGHIFQLGTKYSEAMNAVVLGEDGKSHVMPMGCYGIGVSRIVAAAIEQNHDDNGIIWPAPLAPFDIALLPMNAKKSPRVAEAADALYRDLLDAGVDVLYDDRGLRPGVMFNDMELIGIPHRVVVGERGLDDGTLEYRARGASDNEAIPLDGAVDAILEKLGRSG</sequence>
<dbReference type="InterPro" id="IPR002316">
    <property type="entry name" value="Pro-tRNA-ligase_IIa"/>
</dbReference>
<evidence type="ECO:0000256" key="5">
    <source>
        <dbReference type="ARBA" id="ARBA00022741"/>
    </source>
</evidence>
<proteinExistence type="inferred from homology"/>
<keyword evidence="6 10" id="KW-0067">ATP-binding</keyword>
<evidence type="ECO:0000256" key="7">
    <source>
        <dbReference type="ARBA" id="ARBA00022917"/>
    </source>
</evidence>
<comment type="caution">
    <text evidence="12">The sequence shown here is derived from an EMBL/GenBank/DDBJ whole genome shotgun (WGS) entry which is preliminary data.</text>
</comment>
<evidence type="ECO:0000313" key="13">
    <source>
        <dbReference type="Proteomes" id="UP000325372"/>
    </source>
</evidence>
<evidence type="ECO:0000256" key="9">
    <source>
        <dbReference type="ARBA" id="ARBA00047671"/>
    </source>
</evidence>
<reference evidence="12 13" key="1">
    <citation type="submission" date="2019-09" db="EMBL/GenBank/DDBJ databases">
        <title>Wenzhouxiangella sp. Genome sequencing and assembly.</title>
        <authorList>
            <person name="Zhang R."/>
        </authorList>
    </citation>
    <scope>NUCLEOTIDE SEQUENCE [LARGE SCALE GENOMIC DNA]</scope>
    <source>
        <strain evidence="12 13">W260</strain>
    </source>
</reference>
<evidence type="ECO:0000256" key="10">
    <source>
        <dbReference type="HAMAP-Rule" id="MF_01569"/>
    </source>
</evidence>
<evidence type="ECO:0000256" key="6">
    <source>
        <dbReference type="ARBA" id="ARBA00022840"/>
    </source>
</evidence>
<dbReference type="HAMAP" id="MF_01569">
    <property type="entry name" value="Pro_tRNA_synth_type1"/>
    <property type="match status" value="1"/>
</dbReference>
<dbReference type="PANTHER" id="PTHR42753:SF2">
    <property type="entry name" value="PROLINE--TRNA LIGASE"/>
    <property type="match status" value="1"/>
</dbReference>
<dbReference type="InterPro" id="IPR007214">
    <property type="entry name" value="YbaK/aa-tRNA-synth-assoc-dom"/>
</dbReference>
<gene>
    <name evidence="10" type="primary">proS</name>
    <name evidence="12" type="ORF">F3N42_10505</name>
</gene>
<dbReference type="GO" id="GO:0006433">
    <property type="term" value="P:prolyl-tRNA aminoacylation"/>
    <property type="evidence" value="ECO:0007669"/>
    <property type="project" value="UniProtKB-UniRule"/>
</dbReference>
<evidence type="ECO:0000256" key="2">
    <source>
        <dbReference type="ARBA" id="ARBA00011738"/>
    </source>
</evidence>
<dbReference type="PIRSF" id="PIRSF001535">
    <property type="entry name" value="ProRS_1"/>
    <property type="match status" value="1"/>
</dbReference>
<dbReference type="Gene3D" id="3.40.50.800">
    <property type="entry name" value="Anticodon-binding domain"/>
    <property type="match status" value="1"/>
</dbReference>
<dbReference type="CDD" id="cd00779">
    <property type="entry name" value="ProRS_core_prok"/>
    <property type="match status" value="1"/>
</dbReference>
<dbReference type="CDD" id="cd04334">
    <property type="entry name" value="ProRS-INS"/>
    <property type="match status" value="1"/>
</dbReference>
<evidence type="ECO:0000256" key="4">
    <source>
        <dbReference type="ARBA" id="ARBA00022598"/>
    </source>
</evidence>